<evidence type="ECO:0000313" key="3">
    <source>
        <dbReference type="EMBL" id="MBS7229735.1"/>
    </source>
</evidence>
<organism evidence="3 4">
    <name type="scientific">Flavobacterium psychroterrae</name>
    <dbReference type="NCBI Taxonomy" id="2133767"/>
    <lineage>
        <taxon>Bacteria</taxon>
        <taxon>Pseudomonadati</taxon>
        <taxon>Bacteroidota</taxon>
        <taxon>Flavobacteriia</taxon>
        <taxon>Flavobacteriales</taxon>
        <taxon>Flavobacteriaceae</taxon>
        <taxon>Flavobacterium</taxon>
    </lineage>
</organism>
<dbReference type="EMBL" id="JAGYVZ010000001">
    <property type="protein sequence ID" value="MBS7229735.1"/>
    <property type="molecule type" value="Genomic_DNA"/>
</dbReference>
<sequence length="371" mass="42966">MNHISILLVDDDFNKISSIIRTIKEVFDETLSINQASCVQEAIENLQNKEYHLLITDLQMPLKYDDQPNDNGGQVLIKQLYRNKSKVNVPMYIVGLTQFEELKNNFEGIWKIWHFEPSSEIWKNNLRDLIFHISLVKSRVKANKIETIFLEGPTDKNIIESCLKHFFENEIDKVYLETINYGGGASWVQRQLFIWAKSLTIKTKEEKYLKAVGIFDDDEAGKIAIDNLISQIEPNSAEKKTFSILKNSYKYSVLLKSIKSKGITFQTTIEDLISIDCWKAANANGWLISRDLKKTKIDSSILKLKNLEISEKTLRESNFTEDEILLTINKVNDDYKKQFSNMVCTLDKENLLSIKYLLEDAFKKLKIDLIT</sequence>
<keyword evidence="1" id="KW-0597">Phosphoprotein</keyword>
<dbReference type="InterPro" id="IPR011006">
    <property type="entry name" value="CheY-like_superfamily"/>
</dbReference>
<dbReference type="Proteomes" id="UP000722625">
    <property type="component" value="Unassembled WGS sequence"/>
</dbReference>
<evidence type="ECO:0000313" key="4">
    <source>
        <dbReference type="Proteomes" id="UP000722625"/>
    </source>
</evidence>
<accession>A0ABS5P7F6</accession>
<comment type="caution">
    <text evidence="3">The sequence shown here is derived from an EMBL/GenBank/DDBJ whole genome shotgun (WGS) entry which is preliminary data.</text>
</comment>
<dbReference type="RefSeq" id="WP_213294275.1">
    <property type="nucleotide sequence ID" value="NZ_JAGYVZ010000001.1"/>
</dbReference>
<proteinExistence type="predicted"/>
<dbReference type="SUPFAM" id="SSF52172">
    <property type="entry name" value="CheY-like"/>
    <property type="match status" value="1"/>
</dbReference>
<dbReference type="InterPro" id="IPR001789">
    <property type="entry name" value="Sig_transdc_resp-reg_receiver"/>
</dbReference>
<feature type="modified residue" description="4-aspartylphosphate" evidence="1">
    <location>
        <position position="57"/>
    </location>
</feature>
<evidence type="ECO:0000259" key="2">
    <source>
        <dbReference type="PROSITE" id="PS50110"/>
    </source>
</evidence>
<protein>
    <submittedName>
        <fullName evidence="3">Response regulator</fullName>
    </submittedName>
</protein>
<gene>
    <name evidence="3" type="ORF">KHA90_01750</name>
</gene>
<dbReference type="Gene3D" id="3.40.50.2300">
    <property type="match status" value="1"/>
</dbReference>
<feature type="domain" description="Response regulatory" evidence="2">
    <location>
        <begin position="5"/>
        <end position="126"/>
    </location>
</feature>
<dbReference type="PROSITE" id="PS50110">
    <property type="entry name" value="RESPONSE_REGULATORY"/>
    <property type="match status" value="1"/>
</dbReference>
<name>A0ABS5P7F6_9FLAO</name>
<keyword evidence="4" id="KW-1185">Reference proteome</keyword>
<evidence type="ECO:0000256" key="1">
    <source>
        <dbReference type="PROSITE-ProRule" id="PRU00169"/>
    </source>
</evidence>
<reference evidence="3 4" key="1">
    <citation type="journal article" date="2018" name="Int. J. Syst. Evol. Microbiol.">
        <title>Flavobacterium chryseum sp. nov. and Flavobacterium psychroterrae sp. nov., novel environmental bacteria isolated from Antarctica.</title>
        <authorList>
            <person name="Kralova S."/>
            <person name="Svec P."/>
            <person name="Busse H.J."/>
            <person name="Stankova E."/>
            <person name="Vaczi P."/>
            <person name="Sedlacek I."/>
        </authorList>
    </citation>
    <scope>NUCLEOTIDE SEQUENCE [LARGE SCALE GENOMIC DNA]</scope>
    <source>
        <strain evidence="3 4">CCM 8827</strain>
    </source>
</reference>